<protein>
    <submittedName>
        <fullName evidence="2">Uncharacterized protein</fullName>
    </submittedName>
</protein>
<gene>
    <name evidence="2" type="ORF">BT96DRAFT_997104</name>
</gene>
<dbReference type="EMBL" id="ML769520">
    <property type="protein sequence ID" value="KAE9396062.1"/>
    <property type="molecule type" value="Genomic_DNA"/>
</dbReference>
<feature type="coiled-coil region" evidence="1">
    <location>
        <begin position="44"/>
        <end position="78"/>
    </location>
</feature>
<evidence type="ECO:0000313" key="3">
    <source>
        <dbReference type="Proteomes" id="UP000799118"/>
    </source>
</evidence>
<dbReference type="AlphaFoldDB" id="A0A6A4HCM4"/>
<evidence type="ECO:0000313" key="2">
    <source>
        <dbReference type="EMBL" id="KAE9396062.1"/>
    </source>
</evidence>
<reference evidence="2" key="1">
    <citation type="journal article" date="2019" name="Environ. Microbiol.">
        <title>Fungal ecological strategies reflected in gene transcription - a case study of two litter decomposers.</title>
        <authorList>
            <person name="Barbi F."/>
            <person name="Kohler A."/>
            <person name="Barry K."/>
            <person name="Baskaran P."/>
            <person name="Daum C."/>
            <person name="Fauchery L."/>
            <person name="Ihrmark K."/>
            <person name="Kuo A."/>
            <person name="LaButti K."/>
            <person name="Lipzen A."/>
            <person name="Morin E."/>
            <person name="Grigoriev I.V."/>
            <person name="Henrissat B."/>
            <person name="Lindahl B."/>
            <person name="Martin F."/>
        </authorList>
    </citation>
    <scope>NUCLEOTIDE SEQUENCE</scope>
    <source>
        <strain evidence="2">JB14</strain>
    </source>
</reference>
<accession>A0A6A4HCM4</accession>
<evidence type="ECO:0000256" key="1">
    <source>
        <dbReference type="SAM" id="Coils"/>
    </source>
</evidence>
<sequence>MNDLDTTIDKIHGQLDCQLAKWPADIIAENNRIDAEWETLTKEQDYQEAELQKLVGRLEELQKERERDDDAIENLSAALTSYLNKPISPPDSPFNPDETFIDLEGQIKDIIRQTIRPHIEDIRSELTEELLKHDADIYNTVWPKLTITDRVMRGISGISSAT</sequence>
<proteinExistence type="predicted"/>
<organism evidence="2 3">
    <name type="scientific">Gymnopus androsaceus JB14</name>
    <dbReference type="NCBI Taxonomy" id="1447944"/>
    <lineage>
        <taxon>Eukaryota</taxon>
        <taxon>Fungi</taxon>
        <taxon>Dikarya</taxon>
        <taxon>Basidiomycota</taxon>
        <taxon>Agaricomycotina</taxon>
        <taxon>Agaricomycetes</taxon>
        <taxon>Agaricomycetidae</taxon>
        <taxon>Agaricales</taxon>
        <taxon>Marasmiineae</taxon>
        <taxon>Omphalotaceae</taxon>
        <taxon>Gymnopus</taxon>
    </lineage>
</organism>
<dbReference type="OrthoDB" id="2749714at2759"/>
<name>A0A6A4HCM4_9AGAR</name>
<keyword evidence="3" id="KW-1185">Reference proteome</keyword>
<keyword evidence="1" id="KW-0175">Coiled coil</keyword>
<dbReference type="Proteomes" id="UP000799118">
    <property type="component" value="Unassembled WGS sequence"/>
</dbReference>